<dbReference type="Proteomes" id="UP001172386">
    <property type="component" value="Unassembled WGS sequence"/>
</dbReference>
<evidence type="ECO:0000313" key="2">
    <source>
        <dbReference type="Proteomes" id="UP001172386"/>
    </source>
</evidence>
<evidence type="ECO:0000313" key="1">
    <source>
        <dbReference type="EMBL" id="KAJ9660929.1"/>
    </source>
</evidence>
<name>A0ACC3AF36_9EURO</name>
<comment type="caution">
    <text evidence="1">The sequence shown here is derived from an EMBL/GenBank/DDBJ whole genome shotgun (WGS) entry which is preliminary data.</text>
</comment>
<keyword evidence="2" id="KW-1185">Reference proteome</keyword>
<gene>
    <name evidence="1" type="ORF">H2198_002274</name>
</gene>
<proteinExistence type="predicted"/>
<dbReference type="EMBL" id="JAPDRQ010000027">
    <property type="protein sequence ID" value="KAJ9660929.1"/>
    <property type="molecule type" value="Genomic_DNA"/>
</dbReference>
<protein>
    <submittedName>
        <fullName evidence="1">Uncharacterized protein</fullName>
    </submittedName>
</protein>
<sequence>MKSTTTNQADTKPPNLYVVPVRALIFSFSDCVILLSGVINYSNTVYLDLANHKVASAPTASPMADITSANSTFQGSYYAALNTLLTTLSMESQLWAFKFIVKVIRPLSYIPNPSRYKLNAPNYTKSYPIRPSLTNSIFVPKTFRSGSRLPLVLDIHGGGWAAFGADDDDHFCRLMADKYSSIVVSIDYRLTPLHRFPEPVEDVAENIRAVLSDSVIPYDQTKHISLCGFSAGGSLALSVAQLPDLKSRITKIAPIYPLTDFTKCFRGPPKSTRAGQKDFLVHIIPMCTWGYVSPGQDLMNPLLSPVYASREDLPQDLFVITAECDFLRHEARAMAERLAGRELRGTKDATQQWEEKEKRVRSCGMPDQVHVFTHLERKGVEEVERNRLCAELYESLAAWFKA</sequence>
<organism evidence="1 2">
    <name type="scientific">Neophaeococcomyces mojaviensis</name>
    <dbReference type="NCBI Taxonomy" id="3383035"/>
    <lineage>
        <taxon>Eukaryota</taxon>
        <taxon>Fungi</taxon>
        <taxon>Dikarya</taxon>
        <taxon>Ascomycota</taxon>
        <taxon>Pezizomycotina</taxon>
        <taxon>Eurotiomycetes</taxon>
        <taxon>Chaetothyriomycetidae</taxon>
        <taxon>Chaetothyriales</taxon>
        <taxon>Chaetothyriales incertae sedis</taxon>
        <taxon>Neophaeococcomyces</taxon>
    </lineage>
</organism>
<accession>A0ACC3AF36</accession>
<reference evidence="1" key="1">
    <citation type="submission" date="2022-10" db="EMBL/GenBank/DDBJ databases">
        <title>Culturing micro-colonial fungi from biological soil crusts in the Mojave desert and describing Neophaeococcomyces mojavensis, and introducing the new genera and species Taxawa tesnikishii.</title>
        <authorList>
            <person name="Kurbessoian T."/>
            <person name="Stajich J.E."/>
        </authorList>
    </citation>
    <scope>NUCLEOTIDE SEQUENCE</scope>
    <source>
        <strain evidence="1">JES_112</strain>
    </source>
</reference>